<organism evidence="1">
    <name type="scientific">Rhizophora mucronata</name>
    <name type="common">Asiatic mangrove</name>
    <dbReference type="NCBI Taxonomy" id="61149"/>
    <lineage>
        <taxon>Eukaryota</taxon>
        <taxon>Viridiplantae</taxon>
        <taxon>Streptophyta</taxon>
        <taxon>Embryophyta</taxon>
        <taxon>Tracheophyta</taxon>
        <taxon>Spermatophyta</taxon>
        <taxon>Magnoliopsida</taxon>
        <taxon>eudicotyledons</taxon>
        <taxon>Gunneridae</taxon>
        <taxon>Pentapetalae</taxon>
        <taxon>rosids</taxon>
        <taxon>fabids</taxon>
        <taxon>Malpighiales</taxon>
        <taxon>Rhizophoraceae</taxon>
        <taxon>Rhizophora</taxon>
    </lineage>
</organism>
<proteinExistence type="predicted"/>
<dbReference type="EMBL" id="GGEC01071323">
    <property type="protein sequence ID" value="MBX51807.1"/>
    <property type="molecule type" value="Transcribed_RNA"/>
</dbReference>
<dbReference type="AlphaFoldDB" id="A0A2P2PAS3"/>
<name>A0A2P2PAS3_RHIMU</name>
<accession>A0A2P2PAS3</accession>
<protein>
    <submittedName>
        <fullName evidence="1">Uncharacterized protein</fullName>
    </submittedName>
</protein>
<evidence type="ECO:0000313" key="1">
    <source>
        <dbReference type="EMBL" id="MBX51807.1"/>
    </source>
</evidence>
<reference evidence="1" key="1">
    <citation type="submission" date="2018-02" db="EMBL/GenBank/DDBJ databases">
        <title>Rhizophora mucronata_Transcriptome.</title>
        <authorList>
            <person name="Meera S.P."/>
            <person name="Sreeshan A."/>
            <person name="Augustine A."/>
        </authorList>
    </citation>
    <scope>NUCLEOTIDE SEQUENCE</scope>
    <source>
        <tissue evidence="1">Leaf</tissue>
    </source>
</reference>
<sequence>MINICFSAGYYMVQQQLLGKV</sequence>